<dbReference type="Proteomes" id="UP000295468">
    <property type="component" value="Unassembled WGS sequence"/>
</dbReference>
<organism evidence="3 4">
    <name type="scientific">Zeaxanthinibacter enoshimensis</name>
    <dbReference type="NCBI Taxonomy" id="392009"/>
    <lineage>
        <taxon>Bacteria</taxon>
        <taxon>Pseudomonadati</taxon>
        <taxon>Bacteroidota</taxon>
        <taxon>Flavobacteriia</taxon>
        <taxon>Flavobacteriales</taxon>
        <taxon>Flavobacteriaceae</taxon>
        <taxon>Zeaxanthinibacter</taxon>
    </lineage>
</organism>
<dbReference type="InterPro" id="IPR014729">
    <property type="entry name" value="Rossmann-like_a/b/a_fold"/>
</dbReference>
<protein>
    <submittedName>
        <fullName evidence="3">Nucleotide-binding universal stress UspA family protein</fullName>
    </submittedName>
</protein>
<evidence type="ECO:0000313" key="3">
    <source>
        <dbReference type="EMBL" id="TDQ30893.1"/>
    </source>
</evidence>
<dbReference type="PANTHER" id="PTHR46268">
    <property type="entry name" value="STRESS RESPONSE PROTEIN NHAX"/>
    <property type="match status" value="1"/>
</dbReference>
<dbReference type="Gene3D" id="3.40.50.620">
    <property type="entry name" value="HUPs"/>
    <property type="match status" value="2"/>
</dbReference>
<dbReference type="Pfam" id="PF00582">
    <property type="entry name" value="Usp"/>
    <property type="match status" value="1"/>
</dbReference>
<dbReference type="AlphaFoldDB" id="A0A4V3D3Q1"/>
<dbReference type="PRINTS" id="PR01438">
    <property type="entry name" value="UNVRSLSTRESS"/>
</dbReference>
<dbReference type="PANTHER" id="PTHR46268:SF6">
    <property type="entry name" value="UNIVERSAL STRESS PROTEIN UP12"/>
    <property type="match status" value="1"/>
</dbReference>
<sequence length="281" mass="32284">MKKRILLPTDFSKNSLNAARYALDLYHEQECDFYLLNVYQRAFSTANMSVPETGEPGYESQREKSEDGLRKFGERLKLHGENPKHRVHMISTFNSVYNGIEDSIAKKDIDLVVMGTKGVRDVETSLFGTITVNVMAQLQSCPVLAVPDNVRFCSPKVIAFPTDYKSEFKRRELHYMLDIARDFGSFIHVVHIKREASLTNIQESNKKLLDSILDGIDHQFHELEKQHVHRAIGKFIDDNECDLVAFTNRKHGFLASIFDKPLIQEAGYHYKIPILALNDHR</sequence>
<feature type="domain" description="UspA" evidence="2">
    <location>
        <begin position="2"/>
        <end position="147"/>
    </location>
</feature>
<keyword evidence="4" id="KW-1185">Reference proteome</keyword>
<evidence type="ECO:0000256" key="1">
    <source>
        <dbReference type="ARBA" id="ARBA00008791"/>
    </source>
</evidence>
<evidence type="ECO:0000259" key="2">
    <source>
        <dbReference type="Pfam" id="PF00582"/>
    </source>
</evidence>
<accession>A0A4V3D3Q1</accession>
<comment type="caution">
    <text evidence="3">The sequence shown here is derived from an EMBL/GenBank/DDBJ whole genome shotgun (WGS) entry which is preliminary data.</text>
</comment>
<dbReference type="CDD" id="cd00293">
    <property type="entry name" value="USP-like"/>
    <property type="match status" value="1"/>
</dbReference>
<reference evidence="3 4" key="1">
    <citation type="submission" date="2019-03" db="EMBL/GenBank/DDBJ databases">
        <title>Genomic Encyclopedia of Archaeal and Bacterial Type Strains, Phase II (KMG-II): from individual species to whole genera.</title>
        <authorList>
            <person name="Goeker M."/>
        </authorList>
    </citation>
    <scope>NUCLEOTIDE SEQUENCE [LARGE SCALE GENOMIC DNA]</scope>
    <source>
        <strain evidence="3 4">DSM 18435</strain>
    </source>
</reference>
<dbReference type="InterPro" id="IPR006016">
    <property type="entry name" value="UspA"/>
</dbReference>
<comment type="similarity">
    <text evidence="1">Belongs to the universal stress protein A family.</text>
</comment>
<dbReference type="OrthoDB" id="9788959at2"/>
<dbReference type="RefSeq" id="WP_133643765.1">
    <property type="nucleotide sequence ID" value="NZ_SNYI01000002.1"/>
</dbReference>
<name>A0A4V3D3Q1_9FLAO</name>
<dbReference type="SUPFAM" id="SSF52402">
    <property type="entry name" value="Adenine nucleotide alpha hydrolases-like"/>
    <property type="match status" value="2"/>
</dbReference>
<dbReference type="EMBL" id="SNYI01000002">
    <property type="protein sequence ID" value="TDQ30893.1"/>
    <property type="molecule type" value="Genomic_DNA"/>
</dbReference>
<proteinExistence type="inferred from homology"/>
<evidence type="ECO:0000313" key="4">
    <source>
        <dbReference type="Proteomes" id="UP000295468"/>
    </source>
</evidence>
<gene>
    <name evidence="3" type="ORF">CLV82_1590</name>
</gene>
<dbReference type="InterPro" id="IPR006015">
    <property type="entry name" value="Universal_stress_UspA"/>
</dbReference>